<organism evidence="2 3">
    <name type="scientific">Eubacterium cellulosolvens (strain ATCC 43171 / JCM 9499 / 6)</name>
    <name type="common">Cillobacterium cellulosolvens</name>
    <dbReference type="NCBI Taxonomy" id="633697"/>
    <lineage>
        <taxon>Bacteria</taxon>
        <taxon>Bacillati</taxon>
        <taxon>Bacillota</taxon>
        <taxon>Clostridia</taxon>
        <taxon>Eubacteriales</taxon>
        <taxon>Eubacteriaceae</taxon>
        <taxon>Eubacterium</taxon>
    </lineage>
</organism>
<feature type="signal peptide" evidence="1">
    <location>
        <begin position="1"/>
        <end position="20"/>
    </location>
</feature>
<dbReference type="InterPro" id="IPR011050">
    <property type="entry name" value="Pectin_lyase_fold/virulence"/>
</dbReference>
<sequence length="1126" mass="121644">MKNKKSLALILSTSMVLANAAPVYADGNVNVDKPADTVIEETVETENGEEIPGLVSESTLTETPKVTPTEAPEVTPEEEKAVAQIGDKKYETLAEAVAAAPTDGTLTEITVLESSVGDGFKTVKGQNVVIDFAGHSFEAVKTVGSKNTQTQLCQLNKGSDVVLKNGTLYSKTALMLIQNYSNLTLQDMYLDGTQNPACEYVLSNNCGHVNVLGNTSIKAAEGMKAFDVCWAPNRGYPEGAQVVFDTTGTIDGIVEFDLWGETVEGEVKSNLTVKNGIFTGKFKVDKNVFSDDNINICGGTFAEPVEDGYLADGCIRKENADGTYTIKEGKFTVEAGDKKYENLAEAVAAAPTDGTETEITLLEDVTGDGFKTVKGQNIVIDFAGHTFEAVKTVGSPNTQTQLCQLNKGSDVVLKNGKLTSRTAKMLVQNYSNLTLQDMYLDGTQNPQIGYVLSNNCGHVNVLGNTTIKAAEGKNAFDVCWAPTKNYPEGAQVVIDTTGTIDGNVEFDLWGSNVEGEVKSNLTVKNGTFTGKFNVDKTVFSDSNITILGGTFANPVEEGYCAEGYIPKTNEDGTYGVKEGRYVAQVGDKKYESFDEAIAAVPADGTATTVKLLVSQKGNGFRIHKGQNLVLDFNKNVYTIDKRATVSGKAVNGFFVENGGELTLKNGTLEAETAKTLVQNCGKLNVEDMNLDGTKNDAVYVISSDNGKVSIHGATSITASEGGYALDLGWAPKVYAAGTQVEVDTTGTITGKVALDQWGAATTGTPKTTLTIKNGHFDGVFEVDEDTFKNDKNGNNPCINISGGTFADSVPQAYCERYYTPVDQEADGKTEHTVAKINAVFKGVALEMKGSIVMDFLLDLPENVLKDKDAYVLFTINGQETKVPVAEAESDGTTYVFTKDVKAYMLHDNVELRIYANGELVEIYNGNNKIEAYTDSIDAYCKRALKTLKDDKTKNFIRAIANYGNAVAVSANHDAGVAKVDEEQFEGITQESFKPYKPVFNTKATGIRYQGSSLTVRQDTSILFTFLLDRGAKAEDYTFTLNGKEVTPVVDGSYVDISTEGLSSRMLADVHELEIVNKNDNTKTVIKYSAMSYAYNIMSVKKQSKTLTNIAKALYNYNKYSQEYFAE</sequence>
<gene>
    <name evidence="2" type="ORF">EubceDRAFT1_0860</name>
</gene>
<dbReference type="AlphaFoldDB" id="I5ASB7"/>
<accession>I5ASB7</accession>
<dbReference type="OrthoDB" id="1771659at2"/>
<keyword evidence="1" id="KW-0732">Signal</keyword>
<dbReference type="EMBL" id="CM001487">
    <property type="protein sequence ID" value="EIM56690.1"/>
    <property type="molecule type" value="Genomic_DNA"/>
</dbReference>
<feature type="chain" id="PRO_5038352540" evidence="1">
    <location>
        <begin position="21"/>
        <end position="1126"/>
    </location>
</feature>
<dbReference type="STRING" id="633697.EubceDRAFT1_0860"/>
<reference evidence="2 3" key="2">
    <citation type="submission" date="2012-02" db="EMBL/GenBank/DDBJ databases">
        <title>Improved High-Quality Draft sequence of Eubacterium cellulosolvens 6.</title>
        <authorList>
            <consortium name="US DOE Joint Genome Institute"/>
            <person name="Lucas S."/>
            <person name="Han J."/>
            <person name="Lapidus A."/>
            <person name="Cheng J.-F."/>
            <person name="Goodwin L."/>
            <person name="Pitluck S."/>
            <person name="Peters L."/>
            <person name="Mikhailova N."/>
            <person name="Gu W."/>
            <person name="Detter J.C."/>
            <person name="Han C."/>
            <person name="Tapia R."/>
            <person name="Land M."/>
            <person name="Hauser L."/>
            <person name="Kyrpides N."/>
            <person name="Ivanova N."/>
            <person name="Pagani I."/>
            <person name="Johnson E."/>
            <person name="Mukhopadhyay B."/>
            <person name="Anderson I."/>
            <person name="Woyke T."/>
        </authorList>
    </citation>
    <scope>NUCLEOTIDE SEQUENCE [LARGE SCALE GENOMIC DNA]</scope>
    <source>
        <strain evidence="2 3">6</strain>
    </source>
</reference>
<dbReference type="SUPFAM" id="SSF51126">
    <property type="entry name" value="Pectin lyase-like"/>
    <property type="match status" value="2"/>
</dbReference>
<protein>
    <submittedName>
        <fullName evidence="2">Uncharacterized protein</fullName>
    </submittedName>
</protein>
<evidence type="ECO:0000313" key="2">
    <source>
        <dbReference type="EMBL" id="EIM56690.1"/>
    </source>
</evidence>
<reference evidence="2 3" key="1">
    <citation type="submission" date="2010-08" db="EMBL/GenBank/DDBJ databases">
        <authorList>
            <consortium name="US DOE Joint Genome Institute (JGI-PGF)"/>
            <person name="Lucas S."/>
            <person name="Copeland A."/>
            <person name="Lapidus A."/>
            <person name="Cheng J.-F."/>
            <person name="Bruce D."/>
            <person name="Goodwin L."/>
            <person name="Pitluck S."/>
            <person name="Land M.L."/>
            <person name="Hauser L."/>
            <person name="Chang Y.-J."/>
            <person name="Anderson I.J."/>
            <person name="Johnson E."/>
            <person name="Mulhopadhyay B."/>
            <person name="Kyrpides N."/>
            <person name="Woyke T.J."/>
        </authorList>
    </citation>
    <scope>NUCLEOTIDE SEQUENCE [LARGE SCALE GENOMIC DNA]</scope>
    <source>
        <strain evidence="2 3">6</strain>
    </source>
</reference>
<evidence type="ECO:0000313" key="3">
    <source>
        <dbReference type="Proteomes" id="UP000005753"/>
    </source>
</evidence>
<keyword evidence="3" id="KW-1185">Reference proteome</keyword>
<dbReference type="Proteomes" id="UP000005753">
    <property type="component" value="Chromosome"/>
</dbReference>
<evidence type="ECO:0000256" key="1">
    <source>
        <dbReference type="SAM" id="SignalP"/>
    </source>
</evidence>
<dbReference type="HOGENOM" id="CLU_279627_0_0_9"/>
<name>I5ASB7_EUBC6</name>
<proteinExistence type="predicted"/>